<dbReference type="PRINTS" id="PR00455">
    <property type="entry name" value="HTHTETR"/>
</dbReference>
<dbReference type="SUPFAM" id="SSF48498">
    <property type="entry name" value="Tetracyclin repressor-like, C-terminal domain"/>
    <property type="match status" value="1"/>
</dbReference>
<reference evidence="7" key="1">
    <citation type="journal article" date="2019" name="Int. J. Syst. Evol. Microbiol.">
        <title>The Global Catalogue of Microorganisms (GCM) 10K type strain sequencing project: providing services to taxonomists for standard genome sequencing and annotation.</title>
        <authorList>
            <consortium name="The Broad Institute Genomics Platform"/>
            <consortium name="The Broad Institute Genome Sequencing Center for Infectious Disease"/>
            <person name="Wu L."/>
            <person name="Ma J."/>
        </authorList>
    </citation>
    <scope>NUCLEOTIDE SEQUENCE [LARGE SCALE GENOMIC DNA]</scope>
    <source>
        <strain evidence="7">JCM 30346</strain>
    </source>
</reference>
<feature type="DNA-binding region" description="H-T-H motif" evidence="4">
    <location>
        <begin position="32"/>
        <end position="51"/>
    </location>
</feature>
<gene>
    <name evidence="6" type="ORF">ACFP1K_03660</name>
</gene>
<keyword evidence="1" id="KW-0805">Transcription regulation</keyword>
<evidence type="ECO:0000256" key="2">
    <source>
        <dbReference type="ARBA" id="ARBA00023125"/>
    </source>
</evidence>
<dbReference type="InterPro" id="IPR050109">
    <property type="entry name" value="HTH-type_TetR-like_transc_reg"/>
</dbReference>
<evidence type="ECO:0000259" key="5">
    <source>
        <dbReference type="PROSITE" id="PS50977"/>
    </source>
</evidence>
<name>A0ABW1NB98_9ACTN</name>
<comment type="caution">
    <text evidence="6">The sequence shown here is derived from an EMBL/GenBank/DDBJ whole genome shotgun (WGS) entry which is preliminary data.</text>
</comment>
<accession>A0ABW1NB98</accession>
<dbReference type="InterPro" id="IPR049445">
    <property type="entry name" value="TetR_SbtR-like_C"/>
</dbReference>
<dbReference type="Pfam" id="PF21597">
    <property type="entry name" value="TetR_C_43"/>
    <property type="match status" value="1"/>
</dbReference>
<keyword evidence="3" id="KW-0804">Transcription</keyword>
<protein>
    <submittedName>
        <fullName evidence="6">TetR/AcrR family transcriptional regulator</fullName>
    </submittedName>
</protein>
<organism evidence="6 7">
    <name type="scientific">Sphaerisporangium aureirubrum</name>
    <dbReference type="NCBI Taxonomy" id="1544736"/>
    <lineage>
        <taxon>Bacteria</taxon>
        <taxon>Bacillati</taxon>
        <taxon>Actinomycetota</taxon>
        <taxon>Actinomycetes</taxon>
        <taxon>Streptosporangiales</taxon>
        <taxon>Streptosporangiaceae</taxon>
        <taxon>Sphaerisporangium</taxon>
    </lineage>
</organism>
<proteinExistence type="predicted"/>
<evidence type="ECO:0000313" key="7">
    <source>
        <dbReference type="Proteomes" id="UP001596137"/>
    </source>
</evidence>
<dbReference type="Pfam" id="PF00440">
    <property type="entry name" value="TetR_N"/>
    <property type="match status" value="1"/>
</dbReference>
<keyword evidence="2 4" id="KW-0238">DNA-binding</keyword>
<dbReference type="EMBL" id="JBHSRF010000003">
    <property type="protein sequence ID" value="MFC6080240.1"/>
    <property type="molecule type" value="Genomic_DNA"/>
</dbReference>
<sequence length="193" mass="21080">MAKSIRADARRNQEQILLAARDLVAERGPDVPLDEIARRAGVGIGTVYRRFPDRHALVHALALDALTRTVESARAAIAEETDPFDALARYLREALELRVSAVLPALLDVLDLANDPEIGPVRDESAHLVRRLVAEARAAAVLPADVTFEDIGMMLVRIARPLPGPLPAGEKHDLARRHLELFIRGLRALAPAP</sequence>
<dbReference type="PANTHER" id="PTHR30055">
    <property type="entry name" value="HTH-TYPE TRANSCRIPTIONAL REGULATOR RUTR"/>
    <property type="match status" value="1"/>
</dbReference>
<dbReference type="InterPro" id="IPR036271">
    <property type="entry name" value="Tet_transcr_reg_TetR-rel_C_sf"/>
</dbReference>
<dbReference type="SUPFAM" id="SSF46689">
    <property type="entry name" value="Homeodomain-like"/>
    <property type="match status" value="1"/>
</dbReference>
<dbReference type="Proteomes" id="UP001596137">
    <property type="component" value="Unassembled WGS sequence"/>
</dbReference>
<dbReference type="PANTHER" id="PTHR30055:SF234">
    <property type="entry name" value="HTH-TYPE TRANSCRIPTIONAL REGULATOR BETI"/>
    <property type="match status" value="1"/>
</dbReference>
<evidence type="ECO:0000256" key="3">
    <source>
        <dbReference type="ARBA" id="ARBA00023163"/>
    </source>
</evidence>
<dbReference type="InterPro" id="IPR009057">
    <property type="entry name" value="Homeodomain-like_sf"/>
</dbReference>
<evidence type="ECO:0000256" key="1">
    <source>
        <dbReference type="ARBA" id="ARBA00023015"/>
    </source>
</evidence>
<feature type="domain" description="HTH tetR-type" evidence="5">
    <location>
        <begin position="10"/>
        <end position="69"/>
    </location>
</feature>
<evidence type="ECO:0000256" key="4">
    <source>
        <dbReference type="PROSITE-ProRule" id="PRU00335"/>
    </source>
</evidence>
<dbReference type="PROSITE" id="PS50977">
    <property type="entry name" value="HTH_TETR_2"/>
    <property type="match status" value="1"/>
</dbReference>
<dbReference type="RefSeq" id="WP_380747015.1">
    <property type="nucleotide sequence ID" value="NZ_JBHSRF010000003.1"/>
</dbReference>
<evidence type="ECO:0000313" key="6">
    <source>
        <dbReference type="EMBL" id="MFC6080240.1"/>
    </source>
</evidence>
<keyword evidence="7" id="KW-1185">Reference proteome</keyword>
<dbReference type="Gene3D" id="1.10.357.10">
    <property type="entry name" value="Tetracycline Repressor, domain 2"/>
    <property type="match status" value="1"/>
</dbReference>
<dbReference type="InterPro" id="IPR001647">
    <property type="entry name" value="HTH_TetR"/>
</dbReference>